<keyword evidence="1" id="KW-0732">Signal</keyword>
<dbReference type="EMBL" id="UFXS01000001">
    <property type="protein sequence ID" value="STD53855.1"/>
    <property type="molecule type" value="Genomic_DNA"/>
</dbReference>
<name>A0A376FZQ6_9FLAO</name>
<evidence type="ECO:0008006" key="4">
    <source>
        <dbReference type="Google" id="ProtNLM"/>
    </source>
</evidence>
<accession>A0A376FZQ6</accession>
<protein>
    <recommendedName>
        <fullName evidence="4">SH3 domain-containing protein</fullName>
    </recommendedName>
</protein>
<reference evidence="2 3" key="1">
    <citation type="submission" date="2018-06" db="EMBL/GenBank/DDBJ databases">
        <authorList>
            <consortium name="Pathogen Informatics"/>
            <person name="Doyle S."/>
        </authorList>
    </citation>
    <scope>NUCLEOTIDE SEQUENCE [LARGE SCALE GENOMIC DNA]</scope>
    <source>
        <strain evidence="2 3">NCTC13456</strain>
    </source>
</reference>
<feature type="chain" id="PRO_5016812130" description="SH3 domain-containing protein" evidence="1">
    <location>
        <begin position="19"/>
        <end position="258"/>
    </location>
</feature>
<dbReference type="Proteomes" id="UP000254737">
    <property type="component" value="Unassembled WGS sequence"/>
</dbReference>
<sequence>MKKIVVGFILMMSSVVFSQEIYQVIAQEGLTVRTSPNGKRIGKIPYGYPVKISEKGEAFAIKDNGKAKSGNWVKLDVSSSKLILDEGVNDSSAQGDLYAFSGYLITQQNFVNQFETEISTHPAFSEFYLATAYKCFAIKGDFFGDGVVDYLYRMIDTKGNIRLFIVNNMKKGSQIYGLGGAKDPFKITNYDFGTLMMIPKGTPLYSNYKDGVKRNLNGVSKNEIVTLDYDAIYVHQDNAKEGGFIYRKDGKWNWLNQK</sequence>
<feature type="signal peptide" evidence="1">
    <location>
        <begin position="1"/>
        <end position="18"/>
    </location>
</feature>
<dbReference type="RefSeq" id="WP_114998778.1">
    <property type="nucleotide sequence ID" value="NZ_JAIKTW010000023.1"/>
</dbReference>
<gene>
    <name evidence="2" type="ORF">NCTC13456_00705</name>
</gene>
<evidence type="ECO:0000313" key="2">
    <source>
        <dbReference type="EMBL" id="STD53855.1"/>
    </source>
</evidence>
<dbReference type="STRING" id="343874.GCA_000805695_01165"/>
<evidence type="ECO:0000256" key="1">
    <source>
        <dbReference type="SAM" id="SignalP"/>
    </source>
</evidence>
<proteinExistence type="predicted"/>
<organism evidence="2 3">
    <name type="scientific">Empedobacter falsenii</name>
    <dbReference type="NCBI Taxonomy" id="343874"/>
    <lineage>
        <taxon>Bacteria</taxon>
        <taxon>Pseudomonadati</taxon>
        <taxon>Bacteroidota</taxon>
        <taxon>Flavobacteriia</taxon>
        <taxon>Flavobacteriales</taxon>
        <taxon>Weeksellaceae</taxon>
        <taxon>Empedobacter</taxon>
    </lineage>
</organism>
<evidence type="ECO:0000313" key="3">
    <source>
        <dbReference type="Proteomes" id="UP000254737"/>
    </source>
</evidence>
<dbReference type="AlphaFoldDB" id="A0A376FZQ6"/>